<evidence type="ECO:0000313" key="6">
    <source>
        <dbReference type="Proteomes" id="UP000182257"/>
    </source>
</evidence>
<evidence type="ECO:0000256" key="3">
    <source>
        <dbReference type="SAM" id="SignalP"/>
    </source>
</evidence>
<dbReference type="Gene3D" id="6.10.250.3150">
    <property type="match status" value="1"/>
</dbReference>
<dbReference type="CDD" id="cd12797">
    <property type="entry name" value="M23_peptidase"/>
    <property type="match status" value="1"/>
</dbReference>
<name>A0A1H3X0N8_XYLRU</name>
<keyword evidence="1 3" id="KW-0732">Signal</keyword>
<feature type="compositionally biased region" description="Polar residues" evidence="2">
    <location>
        <begin position="67"/>
        <end position="76"/>
    </location>
</feature>
<accession>A0A1H3X0N8</accession>
<dbReference type="InterPro" id="IPR016047">
    <property type="entry name" value="M23ase_b-sheet_dom"/>
</dbReference>
<dbReference type="EMBL" id="FNRF01000001">
    <property type="protein sequence ID" value="SDZ92969.1"/>
    <property type="molecule type" value="Genomic_DNA"/>
</dbReference>
<gene>
    <name evidence="5" type="ORF">SAMN05216462_0019</name>
</gene>
<dbReference type="Proteomes" id="UP000182257">
    <property type="component" value="Unassembled WGS sequence"/>
</dbReference>
<feature type="compositionally biased region" description="Basic and acidic residues" evidence="2">
    <location>
        <begin position="215"/>
        <end position="248"/>
    </location>
</feature>
<reference evidence="5 6" key="1">
    <citation type="submission" date="2016-10" db="EMBL/GenBank/DDBJ databases">
        <authorList>
            <person name="de Groot N.N."/>
        </authorList>
    </citation>
    <scope>NUCLEOTIDE SEQUENCE [LARGE SCALE GENOMIC DNA]</scope>
    <source>
        <strain evidence="5 6">D31d</strain>
    </source>
</reference>
<feature type="chain" id="PRO_5010353973" evidence="3">
    <location>
        <begin position="28"/>
        <end position="543"/>
    </location>
</feature>
<feature type="region of interest" description="Disordered" evidence="2">
    <location>
        <begin position="31"/>
        <end position="93"/>
    </location>
</feature>
<evidence type="ECO:0000259" key="4">
    <source>
        <dbReference type="Pfam" id="PF01551"/>
    </source>
</evidence>
<protein>
    <submittedName>
        <fullName evidence="5">Septal ring factor EnvC, activator of murein hydrolases AmiA and AmiB</fullName>
    </submittedName>
</protein>
<dbReference type="SUPFAM" id="SSF51261">
    <property type="entry name" value="Duplicated hybrid motif"/>
    <property type="match status" value="1"/>
</dbReference>
<evidence type="ECO:0000256" key="2">
    <source>
        <dbReference type="SAM" id="MobiDB-lite"/>
    </source>
</evidence>
<keyword evidence="5" id="KW-0378">Hydrolase</keyword>
<dbReference type="InterPro" id="IPR011055">
    <property type="entry name" value="Dup_hybrid_motif"/>
</dbReference>
<dbReference type="PANTHER" id="PTHR21666:SF289">
    <property type="entry name" value="L-ALA--D-GLU ENDOPEPTIDASE"/>
    <property type="match status" value="1"/>
</dbReference>
<feature type="compositionally biased region" description="Basic residues" evidence="2">
    <location>
        <begin position="46"/>
        <end position="59"/>
    </location>
</feature>
<dbReference type="Gene3D" id="2.70.70.10">
    <property type="entry name" value="Glucose Permease (Domain IIA)"/>
    <property type="match status" value="1"/>
</dbReference>
<sequence>MMNRVLRMRYIAMVLIALISFSSPAIAQQAKKKSVQKRTATTTKKSGSKKSTGKGKKTTTKSSASKQPVTVNSLKTEQQRVRKQIEEQQRKLKANERDVKKRLQNLLIINNEIADKRKSIDTIRHDINRLDGNIHTLEVQLVTLEKELEERKLRFIKSMKYMHRNRNLQSRLMFVFSAKNLSQMYRRLRFVREYAAYQQNQAEAVKSMKEQVAEAHSELTDTKREKNNLLVKDEQERRSLEGKQEEQQKMVSSLQKQQKTIQGIIDQQKKRDAELNAQIDRLIAQEIARAKARAEAEAKRKAAEAEAKRKAEELARKQAAAEAARKENERRIAEAKAREEKAKAEARAAAARKNAEEKAAAERAAAEAERARLAAERKAAADAKAHEKEVAEARKSETEVYTVSSEDRRLSGNFESNRGRLPMPIAGGYRIVNHFGTNHVTDVKGHVTLDKKGIDIKGQPGAAVRCVFDGEVSAVFSYAGTTVVIVRHGSYLSVYCDLASVNVSRGQKVSTRQTLGRVGAEGLMQFQLRKGSAKLNPEGWLAR</sequence>
<organism evidence="5 6">
    <name type="scientific">Xylanibacter ruminicola</name>
    <name type="common">Prevotella ruminicola</name>
    <dbReference type="NCBI Taxonomy" id="839"/>
    <lineage>
        <taxon>Bacteria</taxon>
        <taxon>Pseudomonadati</taxon>
        <taxon>Bacteroidota</taxon>
        <taxon>Bacteroidia</taxon>
        <taxon>Bacteroidales</taxon>
        <taxon>Prevotellaceae</taxon>
        <taxon>Xylanibacter</taxon>
    </lineage>
</organism>
<dbReference type="PANTHER" id="PTHR21666">
    <property type="entry name" value="PEPTIDASE-RELATED"/>
    <property type="match status" value="1"/>
</dbReference>
<dbReference type="GO" id="GO:0004222">
    <property type="term" value="F:metalloendopeptidase activity"/>
    <property type="evidence" value="ECO:0007669"/>
    <property type="project" value="TreeGrafter"/>
</dbReference>
<dbReference type="InterPro" id="IPR050570">
    <property type="entry name" value="Cell_wall_metabolism_enzyme"/>
</dbReference>
<feature type="signal peptide" evidence="3">
    <location>
        <begin position="1"/>
        <end position="27"/>
    </location>
</feature>
<feature type="compositionally biased region" description="Basic and acidic residues" evidence="2">
    <location>
        <begin position="323"/>
        <end position="346"/>
    </location>
</feature>
<dbReference type="AlphaFoldDB" id="A0A1H3X0N8"/>
<feature type="region of interest" description="Disordered" evidence="2">
    <location>
        <begin position="316"/>
        <end position="364"/>
    </location>
</feature>
<feature type="compositionally biased region" description="Basic and acidic residues" evidence="2">
    <location>
        <begin position="353"/>
        <end position="364"/>
    </location>
</feature>
<evidence type="ECO:0000256" key="1">
    <source>
        <dbReference type="ARBA" id="ARBA00022729"/>
    </source>
</evidence>
<dbReference type="Pfam" id="PF01551">
    <property type="entry name" value="Peptidase_M23"/>
    <property type="match status" value="1"/>
</dbReference>
<evidence type="ECO:0000313" key="5">
    <source>
        <dbReference type="EMBL" id="SDZ92969.1"/>
    </source>
</evidence>
<feature type="region of interest" description="Disordered" evidence="2">
    <location>
        <begin position="215"/>
        <end position="254"/>
    </location>
</feature>
<feature type="domain" description="M23ase beta-sheet core" evidence="4">
    <location>
        <begin position="451"/>
        <end position="537"/>
    </location>
</feature>
<feature type="compositionally biased region" description="Basic and acidic residues" evidence="2">
    <location>
        <begin position="77"/>
        <end position="93"/>
    </location>
</feature>
<proteinExistence type="predicted"/>